<dbReference type="Proteomes" id="UP000434172">
    <property type="component" value="Unassembled WGS sequence"/>
</dbReference>
<evidence type="ECO:0000313" key="2">
    <source>
        <dbReference type="Proteomes" id="UP000434172"/>
    </source>
</evidence>
<gene>
    <name evidence="1" type="ORF">GQ607_011028</name>
</gene>
<dbReference type="InterPro" id="IPR036397">
    <property type="entry name" value="RNaseH_sf"/>
</dbReference>
<accession>A0A8H3ZN84</accession>
<sequence length="173" mass="18580">MDAYQGDLAFLESPGPAVDPNGGHFVHLRCHRQGPGTLRHASHSDSLIIAVSGASANGPNRSAVGIYFGPNNPFNLSLAVPTKHYTWEGGEKLRWPHTTHRAEPYAVLAALYAVLPFLHPAQCTAYDNIPTTVMQIIIKIDSGYIVDNTQLPSACPRASNSVGTAGYIQCNCL</sequence>
<dbReference type="AlphaFoldDB" id="A0A8H3ZN84"/>
<protein>
    <submittedName>
        <fullName evidence="1">Uncharacterized protein</fullName>
    </submittedName>
</protein>
<evidence type="ECO:0000313" key="1">
    <source>
        <dbReference type="EMBL" id="KAF0321697.1"/>
    </source>
</evidence>
<reference evidence="1 2" key="1">
    <citation type="submission" date="2019-12" db="EMBL/GenBank/DDBJ databases">
        <title>A genome sequence resource for the geographically widespread anthracnose pathogen Colletotrichum asianum.</title>
        <authorList>
            <person name="Meng Y."/>
        </authorList>
    </citation>
    <scope>NUCLEOTIDE SEQUENCE [LARGE SCALE GENOMIC DNA]</scope>
    <source>
        <strain evidence="1 2">ICMP 18580</strain>
    </source>
</reference>
<dbReference type="InterPro" id="IPR012337">
    <property type="entry name" value="RNaseH-like_sf"/>
</dbReference>
<keyword evidence="2" id="KW-1185">Reference proteome</keyword>
<proteinExistence type="predicted"/>
<organism evidence="1 2">
    <name type="scientific">Colletotrichum asianum</name>
    <dbReference type="NCBI Taxonomy" id="702518"/>
    <lineage>
        <taxon>Eukaryota</taxon>
        <taxon>Fungi</taxon>
        <taxon>Dikarya</taxon>
        <taxon>Ascomycota</taxon>
        <taxon>Pezizomycotina</taxon>
        <taxon>Sordariomycetes</taxon>
        <taxon>Hypocreomycetidae</taxon>
        <taxon>Glomerellales</taxon>
        <taxon>Glomerellaceae</taxon>
        <taxon>Colletotrichum</taxon>
        <taxon>Colletotrichum gloeosporioides species complex</taxon>
    </lineage>
</organism>
<comment type="caution">
    <text evidence="1">The sequence shown here is derived from an EMBL/GenBank/DDBJ whole genome shotgun (WGS) entry which is preliminary data.</text>
</comment>
<dbReference type="GO" id="GO:0003676">
    <property type="term" value="F:nucleic acid binding"/>
    <property type="evidence" value="ECO:0007669"/>
    <property type="project" value="InterPro"/>
</dbReference>
<name>A0A8H3ZN84_9PEZI</name>
<dbReference type="OrthoDB" id="407198at2759"/>
<dbReference type="SUPFAM" id="SSF53098">
    <property type="entry name" value="Ribonuclease H-like"/>
    <property type="match status" value="1"/>
</dbReference>
<dbReference type="EMBL" id="WOWK01000068">
    <property type="protein sequence ID" value="KAF0321697.1"/>
    <property type="molecule type" value="Genomic_DNA"/>
</dbReference>
<dbReference type="Gene3D" id="3.30.420.10">
    <property type="entry name" value="Ribonuclease H-like superfamily/Ribonuclease H"/>
    <property type="match status" value="1"/>
</dbReference>